<dbReference type="CDD" id="cd01949">
    <property type="entry name" value="GGDEF"/>
    <property type="match status" value="1"/>
</dbReference>
<dbReference type="InterPro" id="IPR029787">
    <property type="entry name" value="Nucleotide_cyclase"/>
</dbReference>
<dbReference type="PROSITE" id="PS50113">
    <property type="entry name" value="PAC"/>
    <property type="match status" value="1"/>
</dbReference>
<dbReference type="Pfam" id="PF08448">
    <property type="entry name" value="PAS_4"/>
    <property type="match status" value="2"/>
</dbReference>
<name>A0A6J7IJD6_9ZZZZ</name>
<dbReference type="InterPro" id="IPR043128">
    <property type="entry name" value="Rev_trsase/Diguanyl_cyclase"/>
</dbReference>
<dbReference type="PROSITE" id="PS50112">
    <property type="entry name" value="PAS"/>
    <property type="match status" value="1"/>
</dbReference>
<sequence>MSQQPAGPEGPDAAHHAVDAGSVDLVRLSMQQSAVATVLLAPDGQLLRMNQAACQLFGLPMERLRMMTWQELAHPDDLAGEQANVDRVLSGGTDSYRSTARYVRGDGEVVHGDVTVTGIRDSSGRAMTLIAQIIDITEQRLARAEARAAQEQLRGVIDAMLDPWVLLNAVRDDEGRITDFVYVDANAAACRENGTTREELLGSRLLSLAPGQLRAGLFTQYAAVVESGTPLALDDDPSPSDLPEGGMHWFDNRAVRVGDGISVTWREVTERVEQRRTLARQALQDPLTGLANRQKLMDSLAESFSHTPRTGGRIAVMFCDLDDLKLINDHYGHHAGDVVLRAVADRMASAVRDEDLVARVGGDEFVVLATGVRDQAAAVRIAEKIGAAVSRPVSVLGGVIVPILSIGVTVADAGADPHEVLRSADRELYAKKTARGRT</sequence>
<reference evidence="4" key="1">
    <citation type="submission" date="2020-05" db="EMBL/GenBank/DDBJ databases">
        <authorList>
            <person name="Chiriac C."/>
            <person name="Salcher M."/>
            <person name="Ghai R."/>
            <person name="Kavagutti S V."/>
        </authorList>
    </citation>
    <scope>NUCLEOTIDE SEQUENCE</scope>
</reference>
<dbReference type="NCBIfam" id="TIGR00229">
    <property type="entry name" value="sensory_box"/>
    <property type="match status" value="1"/>
</dbReference>
<evidence type="ECO:0000259" key="1">
    <source>
        <dbReference type="PROSITE" id="PS50112"/>
    </source>
</evidence>
<dbReference type="AlphaFoldDB" id="A0A6J7IJD6"/>
<dbReference type="SMART" id="SM00086">
    <property type="entry name" value="PAC"/>
    <property type="match status" value="1"/>
</dbReference>
<dbReference type="CDD" id="cd00130">
    <property type="entry name" value="PAS"/>
    <property type="match status" value="1"/>
</dbReference>
<protein>
    <submittedName>
        <fullName evidence="4">Unannotated protein</fullName>
    </submittedName>
</protein>
<dbReference type="InterPro" id="IPR000014">
    <property type="entry name" value="PAS"/>
</dbReference>
<evidence type="ECO:0000259" key="3">
    <source>
        <dbReference type="PROSITE" id="PS50887"/>
    </source>
</evidence>
<dbReference type="InterPro" id="IPR052155">
    <property type="entry name" value="Biofilm_reg_signaling"/>
</dbReference>
<dbReference type="Gene3D" id="3.30.70.270">
    <property type="match status" value="1"/>
</dbReference>
<dbReference type="SUPFAM" id="SSF55785">
    <property type="entry name" value="PYP-like sensor domain (PAS domain)"/>
    <property type="match status" value="2"/>
</dbReference>
<dbReference type="SUPFAM" id="SSF55073">
    <property type="entry name" value="Nucleotide cyclase"/>
    <property type="match status" value="1"/>
</dbReference>
<accession>A0A6J7IJD6</accession>
<feature type="domain" description="PAS" evidence="1">
    <location>
        <begin position="22"/>
        <end position="92"/>
    </location>
</feature>
<dbReference type="SMART" id="SM00267">
    <property type="entry name" value="GGDEF"/>
    <property type="match status" value="1"/>
</dbReference>
<dbReference type="NCBIfam" id="TIGR00254">
    <property type="entry name" value="GGDEF"/>
    <property type="match status" value="1"/>
</dbReference>
<evidence type="ECO:0000313" key="5">
    <source>
        <dbReference type="EMBL" id="CAB5028177.1"/>
    </source>
</evidence>
<dbReference type="InterPro" id="IPR013656">
    <property type="entry name" value="PAS_4"/>
</dbReference>
<proteinExistence type="predicted"/>
<feature type="domain" description="PAC" evidence="2">
    <location>
        <begin position="96"/>
        <end position="148"/>
    </location>
</feature>
<feature type="domain" description="GGDEF" evidence="3">
    <location>
        <begin position="312"/>
        <end position="438"/>
    </location>
</feature>
<dbReference type="InterPro" id="IPR000160">
    <property type="entry name" value="GGDEF_dom"/>
</dbReference>
<dbReference type="InterPro" id="IPR001610">
    <property type="entry name" value="PAC"/>
</dbReference>
<dbReference type="SMART" id="SM00091">
    <property type="entry name" value="PAS"/>
    <property type="match status" value="2"/>
</dbReference>
<dbReference type="InterPro" id="IPR035965">
    <property type="entry name" value="PAS-like_dom_sf"/>
</dbReference>
<dbReference type="EMBL" id="CAFBPU010000011">
    <property type="protein sequence ID" value="CAB5028177.1"/>
    <property type="molecule type" value="Genomic_DNA"/>
</dbReference>
<dbReference type="InterPro" id="IPR000700">
    <property type="entry name" value="PAS-assoc_C"/>
</dbReference>
<dbReference type="PANTHER" id="PTHR44757:SF2">
    <property type="entry name" value="BIOFILM ARCHITECTURE MAINTENANCE PROTEIN MBAA"/>
    <property type="match status" value="1"/>
</dbReference>
<organism evidence="4">
    <name type="scientific">freshwater metagenome</name>
    <dbReference type="NCBI Taxonomy" id="449393"/>
    <lineage>
        <taxon>unclassified sequences</taxon>
        <taxon>metagenomes</taxon>
        <taxon>ecological metagenomes</taxon>
    </lineage>
</organism>
<dbReference type="Gene3D" id="3.30.450.20">
    <property type="entry name" value="PAS domain"/>
    <property type="match status" value="2"/>
</dbReference>
<gene>
    <name evidence="4" type="ORF">UFOPK3752_00412</name>
    <name evidence="5" type="ORF">UFOPK4150_00709</name>
</gene>
<evidence type="ECO:0000259" key="2">
    <source>
        <dbReference type="PROSITE" id="PS50113"/>
    </source>
</evidence>
<dbReference type="Pfam" id="PF00990">
    <property type="entry name" value="GGDEF"/>
    <property type="match status" value="1"/>
</dbReference>
<evidence type="ECO:0000313" key="4">
    <source>
        <dbReference type="EMBL" id="CAB4930756.1"/>
    </source>
</evidence>
<dbReference type="PANTHER" id="PTHR44757">
    <property type="entry name" value="DIGUANYLATE CYCLASE DGCP"/>
    <property type="match status" value="1"/>
</dbReference>
<dbReference type="EMBL" id="CAFBND010000010">
    <property type="protein sequence ID" value="CAB4930756.1"/>
    <property type="molecule type" value="Genomic_DNA"/>
</dbReference>
<dbReference type="PROSITE" id="PS50887">
    <property type="entry name" value="GGDEF"/>
    <property type="match status" value="1"/>
</dbReference>